<feature type="binding site" evidence="4">
    <location>
        <begin position="31"/>
        <end position="38"/>
    </location>
    <ligand>
        <name>ATP</name>
        <dbReference type="ChEBI" id="CHEBI:30616"/>
    </ligand>
</feature>
<dbReference type="InterPro" id="IPR053931">
    <property type="entry name" value="RapZ_C"/>
</dbReference>
<keyword evidence="2 4" id="KW-0067">ATP-binding</keyword>
<keyword evidence="1 4" id="KW-0547">Nucleotide-binding</keyword>
<feature type="domain" description="RapZ-like N-terminal" evidence="5">
    <location>
        <begin position="26"/>
        <end position="177"/>
    </location>
</feature>
<dbReference type="RefSeq" id="WP_130991376.1">
    <property type="nucleotide sequence ID" value="NZ_SISK01000007.1"/>
</dbReference>
<accession>A0A4Q9FYC9</accession>
<dbReference type="PIRSF" id="PIRSF005052">
    <property type="entry name" value="P-loopkin"/>
    <property type="match status" value="1"/>
</dbReference>
<feature type="domain" description="RapZ C-terminal" evidence="6">
    <location>
        <begin position="184"/>
        <end position="303"/>
    </location>
</feature>
<protein>
    <submittedName>
        <fullName evidence="7">RNase adapter RapZ</fullName>
    </submittedName>
</protein>
<dbReference type="InterPro" id="IPR027417">
    <property type="entry name" value="P-loop_NTPase"/>
</dbReference>
<dbReference type="PANTHER" id="PTHR30448">
    <property type="entry name" value="RNASE ADAPTER PROTEIN RAPZ"/>
    <property type="match status" value="1"/>
</dbReference>
<keyword evidence="8" id="KW-1185">Reference proteome</keyword>
<reference evidence="7 8" key="1">
    <citation type="submission" date="2019-02" db="EMBL/GenBank/DDBJ databases">
        <title>Paracoccus subflavus sp. nov., isolated from marine sediment of the Pacific Ocean.</title>
        <authorList>
            <person name="Zhang G."/>
        </authorList>
    </citation>
    <scope>NUCLEOTIDE SEQUENCE [LARGE SCALE GENOMIC DNA]</scope>
    <source>
        <strain evidence="7 8">GY0581</strain>
    </source>
</reference>
<evidence type="ECO:0000256" key="4">
    <source>
        <dbReference type="HAMAP-Rule" id="MF_00636"/>
    </source>
</evidence>
<dbReference type="SUPFAM" id="SSF52540">
    <property type="entry name" value="P-loop containing nucleoside triphosphate hydrolases"/>
    <property type="match status" value="1"/>
</dbReference>
<evidence type="ECO:0000256" key="3">
    <source>
        <dbReference type="ARBA" id="ARBA00023134"/>
    </source>
</evidence>
<dbReference type="EMBL" id="SISK01000007">
    <property type="protein sequence ID" value="TBN39386.1"/>
    <property type="molecule type" value="Genomic_DNA"/>
</dbReference>
<sequence length="334" mass="36904">MVNTTDDSTSVSAADPRSTDEGVQRLVLVTGPSGAGRSTAINVLEDLGFEAIDNLPLSLIPRLLDGPTRPEPLALGLDVRNRDFSASNVIELIDRLTRDPRYAPEVLFLDCAPEVLERRYNETRRRHPLSPDSAPAAGVMAELDLLAPIRVRADVLVDTSDLSPHDLKAELSRWFDTRPNRMLSLSLHSFSYKRGVPRGIDIMFDCRFLTNPHWESDLRPLTGRDQAVQNHVEGDPRFAEFMDRVCGMILFLLPAYVQEGKSHLAVGFGCTGGQHRSVTMTEKVGHVLAKAGWPVSIRHRELERRAPAPPVAGDLSVAPWQAGRLQAVERGGTR</sequence>
<evidence type="ECO:0000256" key="1">
    <source>
        <dbReference type="ARBA" id="ARBA00022741"/>
    </source>
</evidence>
<dbReference type="NCBIfam" id="NF003828">
    <property type="entry name" value="PRK05416.1"/>
    <property type="match status" value="1"/>
</dbReference>
<evidence type="ECO:0000259" key="6">
    <source>
        <dbReference type="Pfam" id="PF22740"/>
    </source>
</evidence>
<dbReference type="OrthoDB" id="9784461at2"/>
<feature type="binding site" evidence="4">
    <location>
        <begin position="78"/>
        <end position="81"/>
    </location>
    <ligand>
        <name>GTP</name>
        <dbReference type="ChEBI" id="CHEBI:37565"/>
    </ligand>
</feature>
<dbReference type="InterPro" id="IPR005337">
    <property type="entry name" value="RapZ-like"/>
</dbReference>
<dbReference type="Proteomes" id="UP000293520">
    <property type="component" value="Unassembled WGS sequence"/>
</dbReference>
<dbReference type="AlphaFoldDB" id="A0A4Q9FYC9"/>
<dbReference type="Pfam" id="PF22740">
    <property type="entry name" value="PapZ_C"/>
    <property type="match status" value="1"/>
</dbReference>
<dbReference type="InterPro" id="IPR053930">
    <property type="entry name" value="RapZ-like_N"/>
</dbReference>
<dbReference type="Pfam" id="PF03668">
    <property type="entry name" value="RapZ-like_N"/>
    <property type="match status" value="1"/>
</dbReference>
<keyword evidence="3 4" id="KW-0342">GTP-binding</keyword>
<dbReference type="HAMAP" id="MF_00636">
    <property type="entry name" value="RapZ_like"/>
    <property type="match status" value="1"/>
</dbReference>
<evidence type="ECO:0000313" key="7">
    <source>
        <dbReference type="EMBL" id="TBN39386.1"/>
    </source>
</evidence>
<proteinExistence type="inferred from homology"/>
<dbReference type="GO" id="GO:0005524">
    <property type="term" value="F:ATP binding"/>
    <property type="evidence" value="ECO:0007669"/>
    <property type="project" value="UniProtKB-UniRule"/>
</dbReference>
<gene>
    <name evidence="7" type="primary">rapZ</name>
    <name evidence="7" type="ORF">EYE42_10155</name>
</gene>
<dbReference type="GO" id="GO:0005525">
    <property type="term" value="F:GTP binding"/>
    <property type="evidence" value="ECO:0007669"/>
    <property type="project" value="UniProtKB-UniRule"/>
</dbReference>
<evidence type="ECO:0000313" key="8">
    <source>
        <dbReference type="Proteomes" id="UP000293520"/>
    </source>
</evidence>
<dbReference type="PANTHER" id="PTHR30448:SF0">
    <property type="entry name" value="RNASE ADAPTER PROTEIN RAPZ"/>
    <property type="match status" value="1"/>
</dbReference>
<name>A0A4Q9FYC9_9RHOB</name>
<comment type="caution">
    <text evidence="7">The sequence shown here is derived from an EMBL/GenBank/DDBJ whole genome shotgun (WGS) entry which is preliminary data.</text>
</comment>
<evidence type="ECO:0000259" key="5">
    <source>
        <dbReference type="Pfam" id="PF03668"/>
    </source>
</evidence>
<evidence type="ECO:0000256" key="2">
    <source>
        <dbReference type="ARBA" id="ARBA00022840"/>
    </source>
</evidence>
<organism evidence="7 8">
    <name type="scientific">Paracoccus subflavus</name>
    <dbReference type="NCBI Taxonomy" id="2528244"/>
    <lineage>
        <taxon>Bacteria</taxon>
        <taxon>Pseudomonadati</taxon>
        <taxon>Pseudomonadota</taxon>
        <taxon>Alphaproteobacteria</taxon>
        <taxon>Rhodobacterales</taxon>
        <taxon>Paracoccaceae</taxon>
        <taxon>Paracoccus</taxon>
    </lineage>
</organism>